<dbReference type="AlphaFoldDB" id="A0A8S1QEV4"/>
<dbReference type="Proteomes" id="UP000688137">
    <property type="component" value="Unassembled WGS sequence"/>
</dbReference>
<organism evidence="1 2">
    <name type="scientific">Paramecium primaurelia</name>
    <dbReference type="NCBI Taxonomy" id="5886"/>
    <lineage>
        <taxon>Eukaryota</taxon>
        <taxon>Sar</taxon>
        <taxon>Alveolata</taxon>
        <taxon>Ciliophora</taxon>
        <taxon>Intramacronucleata</taxon>
        <taxon>Oligohymenophorea</taxon>
        <taxon>Peniculida</taxon>
        <taxon>Parameciidae</taxon>
        <taxon>Paramecium</taxon>
    </lineage>
</organism>
<evidence type="ECO:0000313" key="1">
    <source>
        <dbReference type="EMBL" id="CAD8113784.1"/>
    </source>
</evidence>
<reference evidence="1" key="1">
    <citation type="submission" date="2021-01" db="EMBL/GenBank/DDBJ databases">
        <authorList>
            <consortium name="Genoscope - CEA"/>
            <person name="William W."/>
        </authorList>
    </citation>
    <scope>NUCLEOTIDE SEQUENCE</scope>
</reference>
<accession>A0A8S1QEV4</accession>
<evidence type="ECO:0000313" key="2">
    <source>
        <dbReference type="Proteomes" id="UP000688137"/>
    </source>
</evidence>
<keyword evidence="2" id="KW-1185">Reference proteome</keyword>
<dbReference type="EMBL" id="CAJJDM010000161">
    <property type="protein sequence ID" value="CAD8113784.1"/>
    <property type="molecule type" value="Genomic_DNA"/>
</dbReference>
<proteinExistence type="predicted"/>
<gene>
    <name evidence="1" type="ORF">PPRIM_AZ9-3.1.T1560106</name>
</gene>
<name>A0A8S1QEV4_PARPR</name>
<sequence length="316" mass="37502">MIICYDSKAKTSIELKQVQYTIHIQPGLAAVQICQIYSTKQNKDQSQLEYLFKIDQNSAVSKNDQSLWSNKRVRRGQKKYQKGIEDGKKIVISQEDQEISNIKKAKIGCLSPGKLLKNQFVHIQPLQVFLNQFKHLQRLCLKIFFCKTTCQHLNNIIKQQIKYQCINKYWKNQLHILSLQHTRYNQIFDINMREKQIHLSNQQNQLSVTLDSNDPQNMAPNRRFELFFSGDDIINLMQHQVIQIMMLCSISDIVLLQHSFQNQMNFDQMLINYFSMVQIYYDRQKSKRVVILFLLIAVVQWMEQEFKKPNNHQCCF</sequence>
<comment type="caution">
    <text evidence="1">The sequence shown here is derived from an EMBL/GenBank/DDBJ whole genome shotgun (WGS) entry which is preliminary data.</text>
</comment>
<protein>
    <submittedName>
        <fullName evidence="1">Uncharacterized protein</fullName>
    </submittedName>
</protein>